<evidence type="ECO:0000313" key="2">
    <source>
        <dbReference type="Proteomes" id="UP001283361"/>
    </source>
</evidence>
<dbReference type="AlphaFoldDB" id="A0AAE1B392"/>
<gene>
    <name evidence="1" type="ORF">RRG08_034652</name>
</gene>
<keyword evidence="2" id="KW-1185">Reference proteome</keyword>
<organism evidence="1 2">
    <name type="scientific">Elysia crispata</name>
    <name type="common">lettuce slug</name>
    <dbReference type="NCBI Taxonomy" id="231223"/>
    <lineage>
        <taxon>Eukaryota</taxon>
        <taxon>Metazoa</taxon>
        <taxon>Spiralia</taxon>
        <taxon>Lophotrochozoa</taxon>
        <taxon>Mollusca</taxon>
        <taxon>Gastropoda</taxon>
        <taxon>Heterobranchia</taxon>
        <taxon>Euthyneura</taxon>
        <taxon>Panpulmonata</taxon>
        <taxon>Sacoglossa</taxon>
        <taxon>Placobranchoidea</taxon>
        <taxon>Plakobranchidae</taxon>
        <taxon>Elysia</taxon>
    </lineage>
</organism>
<evidence type="ECO:0000313" key="1">
    <source>
        <dbReference type="EMBL" id="KAK3798096.1"/>
    </source>
</evidence>
<comment type="caution">
    <text evidence="1">The sequence shown here is derived from an EMBL/GenBank/DDBJ whole genome shotgun (WGS) entry which is preliminary data.</text>
</comment>
<accession>A0AAE1B392</accession>
<dbReference type="Proteomes" id="UP001283361">
    <property type="component" value="Unassembled WGS sequence"/>
</dbReference>
<reference evidence="1" key="1">
    <citation type="journal article" date="2023" name="G3 (Bethesda)">
        <title>A reference genome for the long-term kleptoplast-retaining sea slug Elysia crispata morphotype clarki.</title>
        <authorList>
            <person name="Eastman K.E."/>
            <person name="Pendleton A.L."/>
            <person name="Shaikh M.A."/>
            <person name="Suttiyut T."/>
            <person name="Ogas R."/>
            <person name="Tomko P."/>
            <person name="Gavelis G."/>
            <person name="Widhalm J.R."/>
            <person name="Wisecaver J.H."/>
        </authorList>
    </citation>
    <scope>NUCLEOTIDE SEQUENCE</scope>
    <source>
        <strain evidence="1">ECLA1</strain>
    </source>
</reference>
<name>A0AAE1B392_9GAST</name>
<proteinExistence type="predicted"/>
<protein>
    <submittedName>
        <fullName evidence="1">Uncharacterized protein</fullName>
    </submittedName>
</protein>
<sequence length="229" mass="25811">MLSKLRTCNYFLSDERRLLVKANWSSHHRYPAFADDKRICASQHKGADLYPKVTISKQLIIQCGAQEEDYRGIRPCDCHLVITKIISDPELPESLLIRIDVLPNMLSLFTPATKSIFWSTNIATLYPEQCTSLVLKPINGAGVCEYTWTIDWVHKINQHGSANSHSDMDLACIRPLVEPICEETKQFQSQLQVAGSFSKGQSHFTAGLYCPVILCSGLLMTYTGHRFTS</sequence>
<dbReference type="EMBL" id="JAWDGP010000724">
    <property type="protein sequence ID" value="KAK3798096.1"/>
    <property type="molecule type" value="Genomic_DNA"/>
</dbReference>